<dbReference type="Gene3D" id="1.20.200.10">
    <property type="entry name" value="Fumarase/aspartase (Central domain)"/>
    <property type="match status" value="1"/>
</dbReference>
<comment type="caution">
    <text evidence="3">The sequence shown here is derived from an EMBL/GenBank/DDBJ whole genome shotgun (WGS) entry which is preliminary data.</text>
</comment>
<dbReference type="InterPro" id="IPR000362">
    <property type="entry name" value="Fumarate_lyase_fam"/>
</dbReference>
<dbReference type="GO" id="GO:0005829">
    <property type="term" value="C:cytosol"/>
    <property type="evidence" value="ECO:0007669"/>
    <property type="project" value="TreeGrafter"/>
</dbReference>
<name>A0A8I1SGE3_9PROT</name>
<dbReference type="PRINTS" id="PR00149">
    <property type="entry name" value="FUMRATELYASE"/>
</dbReference>
<dbReference type="InterPro" id="IPR019468">
    <property type="entry name" value="AdenyloSucc_lyase_C"/>
</dbReference>
<dbReference type="PANTHER" id="PTHR43172:SF1">
    <property type="entry name" value="ADENYLOSUCCINATE LYASE"/>
    <property type="match status" value="1"/>
</dbReference>
<reference evidence="3" key="1">
    <citation type="submission" date="2020-12" db="EMBL/GenBank/DDBJ databases">
        <title>Oil enriched cultivation method for isolating marine PHA-producing bacteria.</title>
        <authorList>
            <person name="Zheng W."/>
            <person name="Yu S."/>
            <person name="Huang Y."/>
        </authorList>
    </citation>
    <scope>NUCLEOTIDE SEQUENCE</scope>
    <source>
        <strain evidence="3">SY-2-3</strain>
    </source>
</reference>
<protein>
    <submittedName>
        <fullName evidence="3">Adenylosuccinate lyase family protein</fullName>
    </submittedName>
</protein>
<dbReference type="RefSeq" id="WP_206926605.1">
    <property type="nucleotide sequence ID" value="NZ_JAEKJW010000001.1"/>
</dbReference>
<dbReference type="Gene3D" id="1.10.40.30">
    <property type="entry name" value="Fumarase/aspartase (C-terminal domain)"/>
    <property type="match status" value="1"/>
</dbReference>
<dbReference type="AlphaFoldDB" id="A0A8I1SGE3"/>
<dbReference type="GO" id="GO:0070626">
    <property type="term" value="F:(S)-2-(5-amino-1-(5-phospho-D-ribosyl)imidazole-4-carboxamido) succinate lyase (fumarate-forming) activity"/>
    <property type="evidence" value="ECO:0007669"/>
    <property type="project" value="TreeGrafter"/>
</dbReference>
<accession>A0A8I1SGE3</accession>
<dbReference type="InterPro" id="IPR008948">
    <property type="entry name" value="L-Aspartase-like"/>
</dbReference>
<dbReference type="InterPro" id="IPR022761">
    <property type="entry name" value="Fumarate_lyase_N"/>
</dbReference>
<dbReference type="Pfam" id="PF10397">
    <property type="entry name" value="ADSL_C"/>
    <property type="match status" value="1"/>
</dbReference>
<dbReference type="GO" id="GO:0004018">
    <property type="term" value="F:N6-(1,2-dicarboxyethyl)AMP AMP-lyase (fumarate-forming) activity"/>
    <property type="evidence" value="ECO:0007669"/>
    <property type="project" value="TreeGrafter"/>
</dbReference>
<dbReference type="SUPFAM" id="SSF48557">
    <property type="entry name" value="L-aspartase-like"/>
    <property type="match status" value="1"/>
</dbReference>
<evidence type="ECO:0000313" key="3">
    <source>
        <dbReference type="EMBL" id="MBN8195487.1"/>
    </source>
</evidence>
<evidence type="ECO:0000313" key="4">
    <source>
        <dbReference type="Proteomes" id="UP000664405"/>
    </source>
</evidence>
<dbReference type="SMART" id="SM00998">
    <property type="entry name" value="ADSL_C"/>
    <property type="match status" value="1"/>
</dbReference>
<dbReference type="Proteomes" id="UP000664405">
    <property type="component" value="Unassembled WGS sequence"/>
</dbReference>
<dbReference type="Pfam" id="PF00206">
    <property type="entry name" value="Lyase_1"/>
    <property type="match status" value="1"/>
</dbReference>
<dbReference type="GO" id="GO:0044208">
    <property type="term" value="P:'de novo' AMP biosynthetic process"/>
    <property type="evidence" value="ECO:0007669"/>
    <property type="project" value="TreeGrafter"/>
</dbReference>
<evidence type="ECO:0000259" key="2">
    <source>
        <dbReference type="SMART" id="SM00998"/>
    </source>
</evidence>
<dbReference type="EMBL" id="JAEKJW010000001">
    <property type="protein sequence ID" value="MBN8195487.1"/>
    <property type="molecule type" value="Genomic_DNA"/>
</dbReference>
<dbReference type="PANTHER" id="PTHR43172">
    <property type="entry name" value="ADENYLOSUCCINATE LYASE"/>
    <property type="match status" value="1"/>
</dbReference>
<organism evidence="3 4">
    <name type="scientific">Thalassospira povalilytica</name>
    <dbReference type="NCBI Taxonomy" id="732237"/>
    <lineage>
        <taxon>Bacteria</taxon>
        <taxon>Pseudomonadati</taxon>
        <taxon>Pseudomonadota</taxon>
        <taxon>Alphaproteobacteria</taxon>
        <taxon>Rhodospirillales</taxon>
        <taxon>Thalassospiraceae</taxon>
        <taxon>Thalassospira</taxon>
    </lineage>
</organism>
<gene>
    <name evidence="3" type="ORF">JF547_03055</name>
</gene>
<dbReference type="InterPro" id="IPR020557">
    <property type="entry name" value="Fumarate_lyase_CS"/>
</dbReference>
<proteinExistence type="predicted"/>
<evidence type="ECO:0000256" key="1">
    <source>
        <dbReference type="ARBA" id="ARBA00023239"/>
    </source>
</evidence>
<keyword evidence="1 3" id="KW-0456">Lyase</keyword>
<sequence length="458" mass="49997">MTKLTTLPNDTKGLFSKQATWQSWLMVEGALAQAQGETGMIPLAASTEIRRHMRIEDYDLDALEAEITQSMSPVMAIVRAMAVRCDGDAGGYVHWGATTQNIIITGKMLQLRKAHALTLERLGRCLTLLSGLARKTADWPTISRTNRRQALPITFGYKVAGWIDEFQRCVERLIEVEKRTFVLTFGGASGAMHSYGPDGFALSAKLANILGLEVSAVHSRATNDGLGEYVAVLGLLAVACERMGNELYTLMANEFGEVFERQSENVVGSSTMPHKTNPKYVVALLAESAHLRNMVAPALEACRPSHEGDAAFNFRLYDLLDAAGISAYGVVTRLETLLTHLECDKAAMYRNLMINPAPLMSEKIMLELAKSTGRQNAHDIVHHAIVVSERDDISFADALWQEKEVSSHFKDKTALADLLDPATYTGCSAEIAAKLANAGAESAEMVAKHARKLSGQDI</sequence>
<dbReference type="PROSITE" id="PS00163">
    <property type="entry name" value="FUMARATE_LYASES"/>
    <property type="match status" value="1"/>
</dbReference>
<feature type="domain" description="Adenylosuccinate lyase C-terminal" evidence="2">
    <location>
        <begin position="357"/>
        <end position="436"/>
    </location>
</feature>